<keyword evidence="2" id="KW-1185">Reference proteome</keyword>
<dbReference type="Proteomes" id="UP000245119">
    <property type="component" value="Linkage Group LG1"/>
</dbReference>
<accession>A0A2T7Q104</accession>
<name>A0A2T7Q104_POMCA</name>
<gene>
    <name evidence="1" type="ORF">C0Q70_01949</name>
</gene>
<organism evidence="1 2">
    <name type="scientific">Pomacea canaliculata</name>
    <name type="common">Golden apple snail</name>
    <dbReference type="NCBI Taxonomy" id="400727"/>
    <lineage>
        <taxon>Eukaryota</taxon>
        <taxon>Metazoa</taxon>
        <taxon>Spiralia</taxon>
        <taxon>Lophotrochozoa</taxon>
        <taxon>Mollusca</taxon>
        <taxon>Gastropoda</taxon>
        <taxon>Caenogastropoda</taxon>
        <taxon>Architaenioglossa</taxon>
        <taxon>Ampullarioidea</taxon>
        <taxon>Ampullariidae</taxon>
        <taxon>Pomacea</taxon>
    </lineage>
</organism>
<dbReference type="EMBL" id="PZQS01000001">
    <property type="protein sequence ID" value="PVD39320.1"/>
    <property type="molecule type" value="Genomic_DNA"/>
</dbReference>
<comment type="caution">
    <text evidence="1">The sequence shown here is derived from an EMBL/GenBank/DDBJ whole genome shotgun (WGS) entry which is preliminary data.</text>
</comment>
<reference evidence="1 2" key="1">
    <citation type="submission" date="2018-04" db="EMBL/GenBank/DDBJ databases">
        <title>The genome of golden apple snail Pomacea canaliculata provides insight into stress tolerance and invasive adaptation.</title>
        <authorList>
            <person name="Liu C."/>
            <person name="Liu B."/>
            <person name="Ren Y."/>
            <person name="Zhang Y."/>
            <person name="Wang H."/>
            <person name="Li S."/>
            <person name="Jiang F."/>
            <person name="Yin L."/>
            <person name="Zhang G."/>
            <person name="Qian W."/>
            <person name="Fan W."/>
        </authorList>
    </citation>
    <scope>NUCLEOTIDE SEQUENCE [LARGE SCALE GENOMIC DNA]</scope>
    <source>
        <strain evidence="1">SZHN2017</strain>
        <tissue evidence="1">Muscle</tissue>
    </source>
</reference>
<evidence type="ECO:0000313" key="2">
    <source>
        <dbReference type="Proteomes" id="UP000245119"/>
    </source>
</evidence>
<sequence length="60" mass="6819">MATFAGWRGPLARALGVTRSESELFKSAGLQTERSFWMRRTGRDQRALYCGFDPVSMTPY</sequence>
<proteinExistence type="predicted"/>
<evidence type="ECO:0000313" key="1">
    <source>
        <dbReference type="EMBL" id="PVD39320.1"/>
    </source>
</evidence>
<dbReference type="AlphaFoldDB" id="A0A2T7Q104"/>
<protein>
    <submittedName>
        <fullName evidence="1">Uncharacterized protein</fullName>
    </submittedName>
</protein>